<keyword evidence="5" id="KW-0539">Nucleus</keyword>
<name>A0AAW0LAQ5_QUESU</name>
<feature type="compositionally biased region" description="Polar residues" evidence="6">
    <location>
        <begin position="85"/>
        <end position="107"/>
    </location>
</feature>
<evidence type="ECO:0000256" key="1">
    <source>
        <dbReference type="ARBA" id="ARBA00004123"/>
    </source>
</evidence>
<reference evidence="8 9" key="1">
    <citation type="journal article" date="2018" name="Sci. Data">
        <title>The draft genome sequence of cork oak.</title>
        <authorList>
            <person name="Ramos A.M."/>
            <person name="Usie A."/>
            <person name="Barbosa P."/>
            <person name="Barros P.M."/>
            <person name="Capote T."/>
            <person name="Chaves I."/>
            <person name="Simoes F."/>
            <person name="Abreu I."/>
            <person name="Carrasquinho I."/>
            <person name="Faro C."/>
            <person name="Guimaraes J.B."/>
            <person name="Mendonca D."/>
            <person name="Nobrega F."/>
            <person name="Rodrigues L."/>
            <person name="Saibo N.J.M."/>
            <person name="Varela M.C."/>
            <person name="Egas C."/>
            <person name="Matos J."/>
            <person name="Miguel C.M."/>
            <person name="Oliveira M.M."/>
            <person name="Ricardo C.P."/>
            <person name="Goncalves S."/>
        </authorList>
    </citation>
    <scope>NUCLEOTIDE SEQUENCE [LARGE SCALE GENOMIC DNA]</scope>
    <source>
        <strain evidence="9">cv. HL8</strain>
    </source>
</reference>
<sequence length="107" mass="12264">NLSSPTFLKLPNGAKWKVELTYHDGWKEFAECCSLKQGHLLVFRFEDNSHFDMLIFDETATKIDYPSNRPNCNEQGKVDEECESENSVQILSDSPQHPITRDTSLIS</sequence>
<protein>
    <submittedName>
        <fullName evidence="8">B3 domain-containing protein</fullName>
    </submittedName>
</protein>
<dbReference type="PANTHER" id="PTHR31920">
    <property type="entry name" value="B3 DOMAIN-CONTAINING"/>
    <property type="match status" value="1"/>
</dbReference>
<evidence type="ECO:0000256" key="2">
    <source>
        <dbReference type="ARBA" id="ARBA00023015"/>
    </source>
</evidence>
<keyword evidence="4" id="KW-0804">Transcription</keyword>
<proteinExistence type="predicted"/>
<evidence type="ECO:0000313" key="8">
    <source>
        <dbReference type="EMBL" id="KAK7847393.1"/>
    </source>
</evidence>
<dbReference type="AlphaFoldDB" id="A0AAW0LAQ5"/>
<feature type="domain" description="TF-B3" evidence="7">
    <location>
        <begin position="1"/>
        <end position="59"/>
    </location>
</feature>
<dbReference type="CDD" id="cd10017">
    <property type="entry name" value="B3_DNA"/>
    <property type="match status" value="1"/>
</dbReference>
<dbReference type="InterPro" id="IPR050655">
    <property type="entry name" value="Plant_B3_domain"/>
</dbReference>
<gene>
    <name evidence="8" type="ORF">CFP56_006703</name>
</gene>
<evidence type="ECO:0000256" key="3">
    <source>
        <dbReference type="ARBA" id="ARBA00023125"/>
    </source>
</evidence>
<evidence type="ECO:0000256" key="4">
    <source>
        <dbReference type="ARBA" id="ARBA00023163"/>
    </source>
</evidence>
<organism evidence="8 9">
    <name type="scientific">Quercus suber</name>
    <name type="common">Cork oak</name>
    <dbReference type="NCBI Taxonomy" id="58331"/>
    <lineage>
        <taxon>Eukaryota</taxon>
        <taxon>Viridiplantae</taxon>
        <taxon>Streptophyta</taxon>
        <taxon>Embryophyta</taxon>
        <taxon>Tracheophyta</taxon>
        <taxon>Spermatophyta</taxon>
        <taxon>Magnoliopsida</taxon>
        <taxon>eudicotyledons</taxon>
        <taxon>Gunneridae</taxon>
        <taxon>Pentapetalae</taxon>
        <taxon>rosids</taxon>
        <taxon>fabids</taxon>
        <taxon>Fagales</taxon>
        <taxon>Fagaceae</taxon>
        <taxon>Quercus</taxon>
    </lineage>
</organism>
<keyword evidence="2" id="KW-0805">Transcription regulation</keyword>
<comment type="caution">
    <text evidence="8">The sequence shown here is derived from an EMBL/GenBank/DDBJ whole genome shotgun (WGS) entry which is preliminary data.</text>
</comment>
<feature type="region of interest" description="Disordered" evidence="6">
    <location>
        <begin position="73"/>
        <end position="107"/>
    </location>
</feature>
<keyword evidence="3" id="KW-0238">DNA-binding</keyword>
<dbReference type="PROSITE" id="PS50863">
    <property type="entry name" value="B3"/>
    <property type="match status" value="1"/>
</dbReference>
<comment type="subcellular location">
    <subcellularLocation>
        <location evidence="1">Nucleus</location>
    </subcellularLocation>
</comment>
<evidence type="ECO:0000313" key="9">
    <source>
        <dbReference type="Proteomes" id="UP000237347"/>
    </source>
</evidence>
<accession>A0AAW0LAQ5</accession>
<dbReference type="Gene3D" id="2.40.330.10">
    <property type="entry name" value="DNA-binding pseudobarrel domain"/>
    <property type="match status" value="1"/>
</dbReference>
<dbReference type="PANTHER" id="PTHR31920:SF108">
    <property type="entry name" value="B3 DOMAIN-CONTAINING TRANSCRIPTION FACTOR VRN1-LIKE"/>
    <property type="match status" value="1"/>
</dbReference>
<keyword evidence="9" id="KW-1185">Reference proteome</keyword>
<dbReference type="GO" id="GO:0003677">
    <property type="term" value="F:DNA binding"/>
    <property type="evidence" value="ECO:0007669"/>
    <property type="project" value="UniProtKB-KW"/>
</dbReference>
<evidence type="ECO:0000259" key="7">
    <source>
        <dbReference type="PROSITE" id="PS50863"/>
    </source>
</evidence>
<evidence type="ECO:0000256" key="5">
    <source>
        <dbReference type="ARBA" id="ARBA00023242"/>
    </source>
</evidence>
<dbReference type="SUPFAM" id="SSF101936">
    <property type="entry name" value="DNA-binding pseudobarrel domain"/>
    <property type="match status" value="1"/>
</dbReference>
<feature type="non-terminal residue" evidence="8">
    <location>
        <position position="1"/>
    </location>
</feature>
<dbReference type="Proteomes" id="UP000237347">
    <property type="component" value="Unassembled WGS sequence"/>
</dbReference>
<dbReference type="InterPro" id="IPR015300">
    <property type="entry name" value="DNA-bd_pseudobarrel_sf"/>
</dbReference>
<dbReference type="EMBL" id="PKMF04000142">
    <property type="protein sequence ID" value="KAK7847393.1"/>
    <property type="molecule type" value="Genomic_DNA"/>
</dbReference>
<dbReference type="GO" id="GO:0005634">
    <property type="term" value="C:nucleus"/>
    <property type="evidence" value="ECO:0007669"/>
    <property type="project" value="UniProtKB-SubCell"/>
</dbReference>
<dbReference type="InterPro" id="IPR003340">
    <property type="entry name" value="B3_DNA-bd"/>
</dbReference>
<evidence type="ECO:0000256" key="6">
    <source>
        <dbReference type="SAM" id="MobiDB-lite"/>
    </source>
</evidence>